<accession>A0A7W6RWW3</accession>
<proteinExistence type="predicted"/>
<evidence type="ECO:0008006" key="3">
    <source>
        <dbReference type="Google" id="ProtNLM"/>
    </source>
</evidence>
<sequence>MTRSWRWGAVLGLVGAVAIGAAAVAQSVRERTPADLTVRFEERLGADLFHIENTGTCEAVVTAVTIDLRGAGGALVFDTETGGGGVGTAYPFVTLEGADRIVAAEGGADGGHILTLTLNGLGRGERVVLSIDVDEQGRAGAPGLTQIHGTQFENGTVTATLVSPGGTEAVHAGRFDGAGWAFVNPRHCALS</sequence>
<name>A0A7W6RWW3_9PROT</name>
<comment type="caution">
    <text evidence="1">The sequence shown here is derived from an EMBL/GenBank/DDBJ whole genome shotgun (WGS) entry which is preliminary data.</text>
</comment>
<reference evidence="1 2" key="1">
    <citation type="submission" date="2020-08" db="EMBL/GenBank/DDBJ databases">
        <title>Genome sequencing of Purple Non-Sulfur Bacteria from various extreme environments.</title>
        <authorList>
            <person name="Mayer M."/>
        </authorList>
    </citation>
    <scope>NUCLEOTIDE SEQUENCE [LARGE SCALE GENOMIC DNA]</scope>
    <source>
        <strain evidence="1 2">JA135</strain>
    </source>
</reference>
<protein>
    <recommendedName>
        <fullName evidence="3">Aggregation factor core</fullName>
    </recommendedName>
</protein>
<dbReference type="AlphaFoldDB" id="A0A7W6RWW3"/>
<evidence type="ECO:0000313" key="1">
    <source>
        <dbReference type="EMBL" id="MBB4284561.1"/>
    </source>
</evidence>
<dbReference type="Proteomes" id="UP000555728">
    <property type="component" value="Unassembled WGS sequence"/>
</dbReference>
<gene>
    <name evidence="1" type="ORF">GGD88_000268</name>
</gene>
<evidence type="ECO:0000313" key="2">
    <source>
        <dbReference type="Proteomes" id="UP000555728"/>
    </source>
</evidence>
<keyword evidence="2" id="KW-1185">Reference proteome</keyword>
<organism evidence="1 2">
    <name type="scientific">Roseospira goensis</name>
    <dbReference type="NCBI Taxonomy" id="391922"/>
    <lineage>
        <taxon>Bacteria</taxon>
        <taxon>Pseudomonadati</taxon>
        <taxon>Pseudomonadota</taxon>
        <taxon>Alphaproteobacteria</taxon>
        <taxon>Rhodospirillales</taxon>
        <taxon>Rhodospirillaceae</taxon>
        <taxon>Roseospira</taxon>
    </lineage>
</organism>
<dbReference type="RefSeq" id="WP_184431046.1">
    <property type="nucleotide sequence ID" value="NZ_JACIGI010000002.1"/>
</dbReference>
<dbReference type="EMBL" id="JACIGI010000002">
    <property type="protein sequence ID" value="MBB4284561.1"/>
    <property type="molecule type" value="Genomic_DNA"/>
</dbReference>